<proteinExistence type="predicted"/>
<keyword evidence="2" id="KW-1185">Reference proteome</keyword>
<reference evidence="1 2" key="1">
    <citation type="submission" date="2019-05" db="EMBL/GenBank/DDBJ databases">
        <title>Draft genome sequence of Nonomuraea turkmeniaca DSM 43926.</title>
        <authorList>
            <person name="Saricaoglu S."/>
            <person name="Isik K."/>
        </authorList>
    </citation>
    <scope>NUCLEOTIDE SEQUENCE [LARGE SCALE GENOMIC DNA]</scope>
    <source>
        <strain evidence="1 2">DSM 43926</strain>
    </source>
</reference>
<organism evidence="1 2">
    <name type="scientific">Nonomuraea turkmeniaca</name>
    <dbReference type="NCBI Taxonomy" id="103838"/>
    <lineage>
        <taxon>Bacteria</taxon>
        <taxon>Bacillati</taxon>
        <taxon>Actinomycetota</taxon>
        <taxon>Actinomycetes</taxon>
        <taxon>Streptosporangiales</taxon>
        <taxon>Streptosporangiaceae</taxon>
        <taxon>Nonomuraea</taxon>
    </lineage>
</organism>
<dbReference type="AlphaFoldDB" id="A0A5S4EZ11"/>
<protein>
    <submittedName>
        <fullName evidence="1">Uncharacterized protein</fullName>
    </submittedName>
</protein>
<sequence>MSCGDAMPAVPATVALDAAALLPGHLLDLDNVYVQVLDVKRRRGKPISAQWAVLTGRNEPAGPPCVGRLAIGRHLTLQAIRRADWRAFTGQNGPLI</sequence>
<evidence type="ECO:0000313" key="2">
    <source>
        <dbReference type="Proteomes" id="UP000309128"/>
    </source>
</evidence>
<dbReference type="RefSeq" id="WP_138672913.1">
    <property type="nucleotide sequence ID" value="NZ_VCKY01000264.1"/>
</dbReference>
<comment type="caution">
    <text evidence="1">The sequence shown here is derived from an EMBL/GenBank/DDBJ whole genome shotgun (WGS) entry which is preliminary data.</text>
</comment>
<name>A0A5S4EZ11_9ACTN</name>
<gene>
    <name evidence="1" type="ORF">ETD86_45865</name>
</gene>
<accession>A0A5S4EZ11</accession>
<evidence type="ECO:0000313" key="1">
    <source>
        <dbReference type="EMBL" id="TMR08903.1"/>
    </source>
</evidence>
<dbReference type="OrthoDB" id="618894at2"/>
<dbReference type="EMBL" id="VCKY01000264">
    <property type="protein sequence ID" value="TMR08903.1"/>
    <property type="molecule type" value="Genomic_DNA"/>
</dbReference>
<dbReference type="Proteomes" id="UP000309128">
    <property type="component" value="Unassembled WGS sequence"/>
</dbReference>